<reference evidence="5" key="2">
    <citation type="submission" date="2019-07" db="EMBL/GenBank/DDBJ databases">
        <authorList>
            <person name="Seetharam A."/>
            <person name="Woodhouse M."/>
            <person name="Cannon E."/>
        </authorList>
    </citation>
    <scope>NUCLEOTIDE SEQUENCE [LARGE SCALE GENOMIC DNA]</scope>
    <source>
        <strain evidence="5">cv. B73</strain>
    </source>
</reference>
<keyword evidence="6" id="KW-1185">Reference proteome</keyword>
<dbReference type="GO" id="GO:0046872">
    <property type="term" value="F:metal ion binding"/>
    <property type="evidence" value="ECO:0007669"/>
    <property type="project" value="UniProtKB-KW"/>
</dbReference>
<dbReference type="eggNOG" id="ENOG502R4RN">
    <property type="taxonomic scope" value="Eukaryota"/>
</dbReference>
<dbReference type="Gramene" id="Zm00001eb042440_T001">
    <property type="protein sequence ID" value="Zm00001eb042440_P001"/>
    <property type="gene ID" value="Zm00001eb042440"/>
</dbReference>
<reference evidence="5" key="3">
    <citation type="submission" date="2021-05" db="UniProtKB">
        <authorList>
            <consortium name="EnsemblPlants"/>
        </authorList>
    </citation>
    <scope>IDENTIFICATION</scope>
    <source>
        <strain evidence="5">cv. B73</strain>
    </source>
</reference>
<dbReference type="RefSeq" id="XP_008664698.1">
    <property type="nucleotide sequence ID" value="XM_008666476.4"/>
</dbReference>
<comment type="similarity">
    <text evidence="1">Belongs to the FLZ family.</text>
</comment>
<evidence type="ECO:0000259" key="3">
    <source>
        <dbReference type="Pfam" id="PF04570"/>
    </source>
</evidence>
<dbReference type="PaxDb" id="4577-GRMZM2G452887_P01"/>
<dbReference type="EMBL" id="CM007647">
    <property type="protein sequence ID" value="ONM04852.1"/>
    <property type="molecule type" value="Genomic_DNA"/>
</dbReference>
<dbReference type="Proteomes" id="UP000007305">
    <property type="component" value="Chromosome 1"/>
</dbReference>
<keyword evidence="2" id="KW-0479">Metal-binding</keyword>
<evidence type="ECO:0000313" key="5">
    <source>
        <dbReference type="EnsemblPlants" id="Zm00001eb042440_P001"/>
    </source>
</evidence>
<evidence type="ECO:0000313" key="6">
    <source>
        <dbReference type="Proteomes" id="UP000007305"/>
    </source>
</evidence>
<protein>
    <recommendedName>
        <fullName evidence="3">FLZ-type domain-containing protein</fullName>
    </recommendedName>
</protein>
<evidence type="ECO:0000256" key="2">
    <source>
        <dbReference type="ARBA" id="ARBA00022723"/>
    </source>
</evidence>
<accession>A0A1D6KPZ9</accession>
<dbReference type="Pfam" id="PF04570">
    <property type="entry name" value="zf-FLZ"/>
    <property type="match status" value="1"/>
</dbReference>
<evidence type="ECO:0000256" key="1">
    <source>
        <dbReference type="ARBA" id="ARBA00009374"/>
    </source>
</evidence>
<reference evidence="4 6" key="1">
    <citation type="submission" date="2015-12" db="EMBL/GenBank/DDBJ databases">
        <title>Update maize B73 reference genome by single molecule sequencing technologies.</title>
        <authorList>
            <consortium name="Maize Genome Sequencing Project"/>
            <person name="Ware D."/>
        </authorList>
    </citation>
    <scope>NUCLEOTIDE SEQUENCE [LARGE SCALE GENOMIC DNA]</scope>
    <source>
        <strain evidence="6">cv. B73</strain>
        <tissue evidence="4">Seedling</tissue>
    </source>
</reference>
<accession>A0A317Y2U8</accession>
<dbReference type="KEGG" id="zma:103643326"/>
<feature type="domain" description="FLZ-type" evidence="3">
    <location>
        <begin position="83"/>
        <end position="112"/>
    </location>
</feature>
<dbReference type="OMA" id="IFFTCAE"/>
<gene>
    <name evidence="5" type="primary">LOC103643326</name>
    <name evidence="4" type="ORF">ZEAMMB73_Zm00001d032321</name>
</gene>
<dbReference type="OrthoDB" id="687441at2759"/>
<dbReference type="InterPro" id="IPR007650">
    <property type="entry name" value="Zf-FLZ_dom"/>
</dbReference>
<dbReference type="AlphaFoldDB" id="A0A1D6KPZ9"/>
<dbReference type="EnsemblPlants" id="Zm00001eb042440_T001">
    <property type="protein sequence ID" value="Zm00001eb042440_P001"/>
    <property type="gene ID" value="Zm00001eb042440"/>
</dbReference>
<evidence type="ECO:0000313" key="4">
    <source>
        <dbReference type="EMBL" id="ONM04852.1"/>
    </source>
</evidence>
<organism evidence="5 6">
    <name type="scientific">Zea mays</name>
    <name type="common">Maize</name>
    <dbReference type="NCBI Taxonomy" id="4577"/>
    <lineage>
        <taxon>Eukaryota</taxon>
        <taxon>Viridiplantae</taxon>
        <taxon>Streptophyta</taxon>
        <taxon>Embryophyta</taxon>
        <taxon>Tracheophyta</taxon>
        <taxon>Spermatophyta</taxon>
        <taxon>Magnoliopsida</taxon>
        <taxon>Liliopsida</taxon>
        <taxon>Poales</taxon>
        <taxon>Poaceae</taxon>
        <taxon>PACMAD clade</taxon>
        <taxon>Panicoideae</taxon>
        <taxon>Andropogonodae</taxon>
        <taxon>Andropogoneae</taxon>
        <taxon>Tripsacinae</taxon>
        <taxon>Zea</taxon>
    </lineage>
</organism>
<keyword evidence="7" id="KW-1267">Proteomics identification</keyword>
<proteinExistence type="evidence at protein level"/>
<dbReference type="ExpressionAtlas" id="A0A1D6KPZ9">
    <property type="expression patterns" value="baseline and differential"/>
</dbReference>
<evidence type="ECO:0007829" key="7">
    <source>
        <dbReference type="PeptideAtlas" id="A0A1D6KPZ9"/>
    </source>
</evidence>
<name>A0A1D6KPZ9_MAIZE</name>
<sequence>MSSRHIPTKRSTRVVVPYNPETSVGLQAALVAPASAHLHVAEPVRRSARIITLQAVTTTDRRRNTPYCMMTSSRFCVDDGSLFCKLCDRRMHDRIIYMYMSMGFCTEECRNEYFLDYRCRLTMATVEAEGRSEARKPVEAAAATTEGQGVGYRRIFFTCAEVESFP</sequence>
<dbReference type="GeneID" id="103643326"/>